<dbReference type="Proteomes" id="UP000247409">
    <property type="component" value="Unassembled WGS sequence"/>
</dbReference>
<evidence type="ECO:0000313" key="3">
    <source>
        <dbReference type="Proteomes" id="UP000247409"/>
    </source>
</evidence>
<gene>
    <name evidence="2" type="ORF">BWQ96_01315</name>
</gene>
<evidence type="ECO:0000313" key="2">
    <source>
        <dbReference type="EMBL" id="PXF48759.1"/>
    </source>
</evidence>
<name>A0A2V3J306_9FLOR</name>
<evidence type="ECO:0000256" key="1">
    <source>
        <dbReference type="SAM" id="MobiDB-lite"/>
    </source>
</evidence>
<dbReference type="AlphaFoldDB" id="A0A2V3J306"/>
<organism evidence="2 3">
    <name type="scientific">Gracilariopsis chorda</name>
    <dbReference type="NCBI Taxonomy" id="448386"/>
    <lineage>
        <taxon>Eukaryota</taxon>
        <taxon>Rhodophyta</taxon>
        <taxon>Florideophyceae</taxon>
        <taxon>Rhodymeniophycidae</taxon>
        <taxon>Gracilariales</taxon>
        <taxon>Gracilariaceae</taxon>
        <taxon>Gracilariopsis</taxon>
    </lineage>
</organism>
<proteinExistence type="predicted"/>
<protein>
    <submittedName>
        <fullName evidence="2">Uncharacterized protein</fullName>
    </submittedName>
</protein>
<comment type="caution">
    <text evidence="2">The sequence shown here is derived from an EMBL/GenBank/DDBJ whole genome shotgun (WGS) entry which is preliminary data.</text>
</comment>
<feature type="compositionally biased region" description="Basic and acidic residues" evidence="1">
    <location>
        <begin position="226"/>
        <end position="235"/>
    </location>
</feature>
<keyword evidence="3" id="KW-1185">Reference proteome</keyword>
<dbReference type="EMBL" id="NBIV01000011">
    <property type="protein sequence ID" value="PXF48759.1"/>
    <property type="molecule type" value="Genomic_DNA"/>
</dbReference>
<accession>A0A2V3J306</accession>
<feature type="region of interest" description="Disordered" evidence="1">
    <location>
        <begin position="226"/>
        <end position="246"/>
    </location>
</feature>
<sequence>MITTQLESVSLGGGVCRNRANDLAVFLVRSRHNDLENLWNGATRAGFERLEGQAGSQKTYHNIRNVDQMELATDLRRCLEHPRCSCAIHNENAANMAQSSTGSKWVTTRTHLQISQSQVLPVIFRSKRVSNPTTSLMSQSGPAANHHTPSAFPPTELQFSDSLLVLQQWLLDHIERIYRIGSMNTKPGALETAQVLIESNRRFTVWFEPTHAYYSLLHPRESFYKDNHSDRRPSIEEDQGNESDFETYATTPQTLYVVAETTE</sequence>
<feature type="compositionally biased region" description="Acidic residues" evidence="1">
    <location>
        <begin position="236"/>
        <end position="245"/>
    </location>
</feature>
<reference evidence="2 3" key="1">
    <citation type="journal article" date="2018" name="Mol. Biol. Evol.">
        <title>Analysis of the draft genome of the red seaweed Gracilariopsis chorda provides insights into genome size evolution in Rhodophyta.</title>
        <authorList>
            <person name="Lee J."/>
            <person name="Yang E.C."/>
            <person name="Graf L."/>
            <person name="Yang J.H."/>
            <person name="Qiu H."/>
            <person name="Zel Zion U."/>
            <person name="Chan C.X."/>
            <person name="Stephens T.G."/>
            <person name="Weber A.P.M."/>
            <person name="Boo G.H."/>
            <person name="Boo S.M."/>
            <person name="Kim K.M."/>
            <person name="Shin Y."/>
            <person name="Jung M."/>
            <person name="Lee S.J."/>
            <person name="Yim H.S."/>
            <person name="Lee J.H."/>
            <person name="Bhattacharya D."/>
            <person name="Yoon H.S."/>
        </authorList>
    </citation>
    <scope>NUCLEOTIDE SEQUENCE [LARGE SCALE GENOMIC DNA]</scope>
    <source>
        <strain evidence="2 3">SKKU-2015</strain>
        <tissue evidence="2">Whole body</tissue>
    </source>
</reference>